<dbReference type="Gene3D" id="3.30.70.20">
    <property type="match status" value="1"/>
</dbReference>
<evidence type="ECO:0000256" key="11">
    <source>
        <dbReference type="ARBA" id="ARBA00048792"/>
    </source>
</evidence>
<keyword evidence="2" id="KW-0285">Flavoprotein</keyword>
<evidence type="ECO:0000256" key="1">
    <source>
        <dbReference type="ARBA" id="ARBA00001917"/>
    </source>
</evidence>
<evidence type="ECO:0000256" key="5">
    <source>
        <dbReference type="ARBA" id="ARBA00023002"/>
    </source>
</evidence>
<protein>
    <recommendedName>
        <fullName evidence="14">dihydrouracil dehydrogenase (NAD(+))</fullName>
        <ecNumber evidence="14">1.3.1.1</ecNumber>
    </recommendedName>
    <alternativeName>
        <fullName evidence="9">Dihydrothymine dehydrogenase</fullName>
    </alternativeName>
    <alternativeName>
        <fullName evidence="8">Dihydrouracil dehydrogenase</fullName>
    </alternativeName>
</protein>
<dbReference type="InterPro" id="IPR036188">
    <property type="entry name" value="FAD/NAD-bd_sf"/>
</dbReference>
<keyword evidence="4" id="KW-0479">Metal-binding</keyword>
<sequence length="998" mass="110840">MSDRMTPMPISQLVEWAVEEKKKYGTVFGVYRPYKAEGSYNRTIFGRNLETPIGPAAGPHTQLAQNIIAAYYAGCRFFELKTVQIMDGDELSACVSKPCINADDECYNVEWSTELYVPQAMEEYIKAWFVLSIIAKEYELGASDGFQFNMSVGYDLAGIQSEKVNTFIDSMIEAKDTKIFQECKRYLKENINLFTSITEEDIEGISSRICNSVTLSTLHGCPPQEIEKIANHLIDEKGLHTFIKCNPTLLGYEYARKTMDEMGYGYVAFGEFHFLDDLQYKDAIPMLHRLMEKSKEKGVEFGVKITNTFPVDIKQNELPGDEMYMSGKSLYPLSMSVAARLTKDFDGKLRISYSGGAEAHNIEGIIDAGIWPVTVATTLLKPGGYQRGLQLAEKVQGINLTFDKVSVEKTEKLVEEAKKDPHHVKAVKPLPIRKVKEQVPLIDCFMAPCREGCPINQDITRYIELTRQGQYEEALKVIMEKNPLPFTTGTICPHKCMSKCTRNFYEEPVQIRGVKLIAAEKGYEAVLKNLPIPEYSAGKKAAIVGGGPAGLAAAYFLAKGGVKVTIYEKRGSLGGVVGHVIPEFRIAHASLEKDIALIIALGVEVKVNTEIKNIQELKDAGYDTVILAIGSGTVGKLELEGGETRNALRFLEQFKKQSSELEVGKSVVVVGGGNTAMDTARAAKRIKGVEKVSVVYRRTRRYMPADEEELVMALKDGVEFHELLIPKKREGGNLFCTVMELSGFDAYGRRDVKATDKEVIVPADTVIAAVGEQISSEFLESNGIKLDAKKRALVNEETLESSVGGVYVIGDGLLGPSTVVSGIRDARKATDAILKVRDTGESTESLELNQYYEKRGILEQHTREDEVDNRCLGCASVCENCAEVCPNRANIAIQVPGLLKHQIVHVDSMCNECGNCRSFCPYDSAPYLDKFTLFANAKDMEDSTNQGFTVLDKHDIICQVRYLGNTVIWKKGEGKTSLPKELCMVMETVCRDYPYLWE</sequence>
<dbReference type="InterPro" id="IPR017900">
    <property type="entry name" value="4Fe4S_Fe_S_CS"/>
</dbReference>
<dbReference type="SUPFAM" id="SSF51971">
    <property type="entry name" value="Nucleotide-binding domain"/>
    <property type="match status" value="1"/>
</dbReference>
<keyword evidence="5" id="KW-0560">Oxidoreductase</keyword>
<evidence type="ECO:0000256" key="13">
    <source>
        <dbReference type="ARBA" id="ARBA00049714"/>
    </source>
</evidence>
<comment type="function">
    <text evidence="12">Involved in pyrimidine base degradation. Catalyzes physiologically the reduction of uracil to 5,6-dihydrouracil (DHU) by using NADH as a specific cosubstrate. It also catalyzes the reverse reaction and the reduction of thymine to 5,6-dihydrothymine (DHT).</text>
</comment>
<evidence type="ECO:0000256" key="9">
    <source>
        <dbReference type="ARBA" id="ARBA00032722"/>
    </source>
</evidence>
<dbReference type="EC" id="1.3.1.1" evidence="14"/>
<dbReference type="EMBL" id="JAMZFW010000010">
    <property type="protein sequence ID" value="MCP1102401.1"/>
    <property type="molecule type" value="Genomic_DNA"/>
</dbReference>
<name>A0ABT1E9N1_9FIRM</name>
<gene>
    <name evidence="16" type="primary">ygfK</name>
    <name evidence="16" type="ORF">NK125_08255</name>
</gene>
<evidence type="ECO:0000256" key="3">
    <source>
        <dbReference type="ARBA" id="ARBA00022643"/>
    </source>
</evidence>
<comment type="catalytic activity">
    <reaction evidence="10">
        <text>5,6-dihydrothymine + NAD(+) = thymine + NADH + H(+)</text>
        <dbReference type="Rhea" id="RHEA:28791"/>
        <dbReference type="ChEBI" id="CHEBI:15378"/>
        <dbReference type="ChEBI" id="CHEBI:17821"/>
        <dbReference type="ChEBI" id="CHEBI:27468"/>
        <dbReference type="ChEBI" id="CHEBI:57540"/>
        <dbReference type="ChEBI" id="CHEBI:57945"/>
        <dbReference type="EC" id="1.3.1.1"/>
    </reaction>
</comment>
<comment type="cofactor">
    <cofactor evidence="1">
        <name>FMN</name>
        <dbReference type="ChEBI" id="CHEBI:58210"/>
    </cofactor>
</comment>
<dbReference type="Pfam" id="PF14691">
    <property type="entry name" value="Fer4_20"/>
    <property type="match status" value="1"/>
</dbReference>
<evidence type="ECO:0000256" key="2">
    <source>
        <dbReference type="ARBA" id="ARBA00022630"/>
    </source>
</evidence>
<dbReference type="InterPro" id="IPR017896">
    <property type="entry name" value="4Fe4S_Fe-S-bd"/>
</dbReference>
<accession>A0ABT1E9N1</accession>
<dbReference type="InterPro" id="IPR017701">
    <property type="entry name" value="Se_rdtase_YgfK"/>
</dbReference>
<dbReference type="SUPFAM" id="SSF46548">
    <property type="entry name" value="alpha-helical ferredoxin"/>
    <property type="match status" value="1"/>
</dbReference>
<dbReference type="Gene3D" id="3.40.50.720">
    <property type="entry name" value="NAD(P)-binding Rossmann-like Domain"/>
    <property type="match status" value="1"/>
</dbReference>
<dbReference type="PROSITE" id="PS51379">
    <property type="entry name" value="4FE4S_FER_2"/>
    <property type="match status" value="1"/>
</dbReference>
<dbReference type="PANTHER" id="PTHR43073">
    <property type="entry name" value="DIHYDROPYRIMIDINE DEHYDROGENASE [NADP(+)]"/>
    <property type="match status" value="1"/>
</dbReference>
<dbReference type="PRINTS" id="PR00419">
    <property type="entry name" value="ADXRDTASE"/>
</dbReference>
<keyword evidence="6" id="KW-0408">Iron</keyword>
<dbReference type="InterPro" id="IPR023753">
    <property type="entry name" value="FAD/NAD-binding_dom"/>
</dbReference>
<dbReference type="PANTHER" id="PTHR43073:SF2">
    <property type="entry name" value="DIHYDROPYRIMIDINE DEHYDROGENASE [NADP(+)]"/>
    <property type="match status" value="1"/>
</dbReference>
<dbReference type="SUPFAM" id="SSF51395">
    <property type="entry name" value="FMN-linked oxidoreductases"/>
    <property type="match status" value="1"/>
</dbReference>
<proteinExistence type="predicted"/>
<evidence type="ECO:0000259" key="15">
    <source>
        <dbReference type="PROSITE" id="PS51379"/>
    </source>
</evidence>
<dbReference type="Pfam" id="PF07992">
    <property type="entry name" value="Pyr_redox_2"/>
    <property type="match status" value="1"/>
</dbReference>
<comment type="subunit">
    <text evidence="13">Heterotetramer of 2 PreA and 2 PreT subunits.</text>
</comment>
<organism evidence="16 17">
    <name type="scientific">Aequitasia blattaphilus</name>
    <dbReference type="NCBI Taxonomy" id="2949332"/>
    <lineage>
        <taxon>Bacteria</taxon>
        <taxon>Bacillati</taxon>
        <taxon>Bacillota</taxon>
        <taxon>Clostridia</taxon>
        <taxon>Lachnospirales</taxon>
        <taxon>Lachnospiraceae</taxon>
        <taxon>Aequitasia</taxon>
    </lineage>
</organism>
<evidence type="ECO:0000256" key="10">
    <source>
        <dbReference type="ARBA" id="ARBA00047685"/>
    </source>
</evidence>
<dbReference type="RefSeq" id="WP_262066186.1">
    <property type="nucleotide sequence ID" value="NZ_JAMXOD010000010.1"/>
</dbReference>
<dbReference type="PROSITE" id="PS00198">
    <property type="entry name" value="4FE4S_FER_1"/>
    <property type="match status" value="1"/>
</dbReference>
<comment type="caution">
    <text evidence="16">The sequence shown here is derived from an EMBL/GenBank/DDBJ whole genome shotgun (WGS) entry which is preliminary data.</text>
</comment>
<dbReference type="NCBIfam" id="TIGR03315">
    <property type="entry name" value="Se_ygfK"/>
    <property type="match status" value="1"/>
</dbReference>
<dbReference type="InterPro" id="IPR028261">
    <property type="entry name" value="DPD_II"/>
</dbReference>
<keyword evidence="17" id="KW-1185">Reference proteome</keyword>
<evidence type="ECO:0000256" key="8">
    <source>
        <dbReference type="ARBA" id="ARBA00030119"/>
    </source>
</evidence>
<keyword evidence="3" id="KW-0288">FMN</keyword>
<feature type="domain" description="4Fe-4S ferredoxin-type" evidence="15">
    <location>
        <begin position="900"/>
        <end position="930"/>
    </location>
</feature>
<dbReference type="Gene3D" id="1.10.1060.10">
    <property type="entry name" value="Alpha-helical ferredoxin"/>
    <property type="match status" value="1"/>
</dbReference>
<evidence type="ECO:0000256" key="6">
    <source>
        <dbReference type="ARBA" id="ARBA00023004"/>
    </source>
</evidence>
<evidence type="ECO:0000256" key="14">
    <source>
        <dbReference type="ARBA" id="ARBA00049728"/>
    </source>
</evidence>
<evidence type="ECO:0000256" key="12">
    <source>
        <dbReference type="ARBA" id="ARBA00049578"/>
    </source>
</evidence>
<reference evidence="16 17" key="1">
    <citation type="journal article" date="2022" name="Genome Biol. Evol.">
        <title>Host diet, physiology and behaviors set the stage for Lachnospiraceae cladogenesis.</title>
        <authorList>
            <person name="Vera-Ponce De Leon A."/>
            <person name="Schneider M."/>
            <person name="Jahnes B.C."/>
            <person name="Sadowski V."/>
            <person name="Camuy-Velez L.A."/>
            <person name="Duan J."/>
            <person name="Sabree Z.L."/>
        </authorList>
    </citation>
    <scope>NUCLEOTIDE SEQUENCE [LARGE SCALE GENOMIC DNA]</scope>
    <source>
        <strain evidence="16 17">PAL113</strain>
    </source>
</reference>
<evidence type="ECO:0000313" key="17">
    <source>
        <dbReference type="Proteomes" id="UP001523566"/>
    </source>
</evidence>
<dbReference type="Gene3D" id="3.50.50.60">
    <property type="entry name" value="FAD/NAD(P)-binding domain"/>
    <property type="match status" value="1"/>
</dbReference>
<comment type="catalytic activity">
    <reaction evidence="11">
        <text>5,6-dihydrouracil + NAD(+) = uracil + NADH + H(+)</text>
        <dbReference type="Rhea" id="RHEA:20189"/>
        <dbReference type="ChEBI" id="CHEBI:15378"/>
        <dbReference type="ChEBI" id="CHEBI:15901"/>
        <dbReference type="ChEBI" id="CHEBI:17568"/>
        <dbReference type="ChEBI" id="CHEBI:57540"/>
        <dbReference type="ChEBI" id="CHEBI:57945"/>
        <dbReference type="EC" id="1.3.1.1"/>
    </reaction>
</comment>
<evidence type="ECO:0000313" key="16">
    <source>
        <dbReference type="EMBL" id="MCP1102401.1"/>
    </source>
</evidence>
<evidence type="ECO:0000256" key="4">
    <source>
        <dbReference type="ARBA" id="ARBA00022723"/>
    </source>
</evidence>
<evidence type="ECO:0000256" key="7">
    <source>
        <dbReference type="ARBA" id="ARBA00023014"/>
    </source>
</evidence>
<dbReference type="Proteomes" id="UP001523566">
    <property type="component" value="Unassembled WGS sequence"/>
</dbReference>
<dbReference type="SUPFAM" id="SSF54862">
    <property type="entry name" value="4Fe-4S ferredoxins"/>
    <property type="match status" value="1"/>
</dbReference>
<dbReference type="InterPro" id="IPR009051">
    <property type="entry name" value="Helical_ferredxn"/>
</dbReference>
<keyword evidence="7" id="KW-0411">Iron-sulfur</keyword>